<protein>
    <submittedName>
        <fullName evidence="1">Uncharacterized protein</fullName>
    </submittedName>
</protein>
<gene>
    <name evidence="1" type="ORF">BV25DRAFT_1253818</name>
</gene>
<reference evidence="1" key="1">
    <citation type="submission" date="2021-03" db="EMBL/GenBank/DDBJ databases">
        <authorList>
            <consortium name="DOE Joint Genome Institute"/>
            <person name="Ahrendt S."/>
            <person name="Looney B.P."/>
            <person name="Miyauchi S."/>
            <person name="Morin E."/>
            <person name="Drula E."/>
            <person name="Courty P.E."/>
            <person name="Chicoki N."/>
            <person name="Fauchery L."/>
            <person name="Kohler A."/>
            <person name="Kuo A."/>
            <person name="Labutti K."/>
            <person name="Pangilinan J."/>
            <person name="Lipzen A."/>
            <person name="Riley R."/>
            <person name="Andreopoulos W."/>
            <person name="He G."/>
            <person name="Johnson J."/>
            <person name="Barry K.W."/>
            <person name="Grigoriev I.V."/>
            <person name="Nagy L."/>
            <person name="Hibbett D."/>
            <person name="Henrissat B."/>
            <person name="Matheny P.B."/>
            <person name="Labbe J."/>
            <person name="Martin F."/>
        </authorList>
    </citation>
    <scope>NUCLEOTIDE SEQUENCE</scope>
    <source>
        <strain evidence="1">HHB10654</strain>
    </source>
</reference>
<accession>A0ACB8TEN0</accession>
<evidence type="ECO:0000313" key="2">
    <source>
        <dbReference type="Proteomes" id="UP000814140"/>
    </source>
</evidence>
<organism evidence="1 2">
    <name type="scientific">Artomyces pyxidatus</name>
    <dbReference type="NCBI Taxonomy" id="48021"/>
    <lineage>
        <taxon>Eukaryota</taxon>
        <taxon>Fungi</taxon>
        <taxon>Dikarya</taxon>
        <taxon>Basidiomycota</taxon>
        <taxon>Agaricomycotina</taxon>
        <taxon>Agaricomycetes</taxon>
        <taxon>Russulales</taxon>
        <taxon>Auriscalpiaceae</taxon>
        <taxon>Artomyces</taxon>
    </lineage>
</organism>
<evidence type="ECO:0000313" key="1">
    <source>
        <dbReference type="EMBL" id="KAI0066866.1"/>
    </source>
</evidence>
<dbReference type="Proteomes" id="UP000814140">
    <property type="component" value="Unassembled WGS sequence"/>
</dbReference>
<comment type="caution">
    <text evidence="1">The sequence shown here is derived from an EMBL/GenBank/DDBJ whole genome shotgun (WGS) entry which is preliminary data.</text>
</comment>
<reference evidence="1" key="2">
    <citation type="journal article" date="2022" name="New Phytol.">
        <title>Evolutionary transition to the ectomycorrhizal habit in the genomes of a hyperdiverse lineage of mushroom-forming fungi.</title>
        <authorList>
            <person name="Looney B."/>
            <person name="Miyauchi S."/>
            <person name="Morin E."/>
            <person name="Drula E."/>
            <person name="Courty P.E."/>
            <person name="Kohler A."/>
            <person name="Kuo A."/>
            <person name="LaButti K."/>
            <person name="Pangilinan J."/>
            <person name="Lipzen A."/>
            <person name="Riley R."/>
            <person name="Andreopoulos W."/>
            <person name="He G."/>
            <person name="Johnson J."/>
            <person name="Nolan M."/>
            <person name="Tritt A."/>
            <person name="Barry K.W."/>
            <person name="Grigoriev I.V."/>
            <person name="Nagy L.G."/>
            <person name="Hibbett D."/>
            <person name="Henrissat B."/>
            <person name="Matheny P.B."/>
            <person name="Labbe J."/>
            <person name="Martin F.M."/>
        </authorList>
    </citation>
    <scope>NUCLEOTIDE SEQUENCE</scope>
    <source>
        <strain evidence="1">HHB10654</strain>
    </source>
</reference>
<sequence>MQKVEPPAELQQQNPHGFRPRSMDIGIVGGGMAGLYAALLLQRAGHRVRIFEGTDRVGGRVRTQYFTEESNQYFEAGAMRIPESVFHTITFNLIKFLQTIRPALPVDKRVRLIKYIISAPGNRLYVNGYREDGFHAAATTPDDIGWPVPQEYKTSKAEDLMWSAIGNFITALENNFETGFKELLKFDNYSFRFYLTSVMGWPDNVVDFVETVISQSNQFALSVTEMVMQYMDFKTDNWWTIDYGMNRLPYAMAYLVGYKNITYGARVTGLTQRPNGKVTISAFGYNGLVKATFDKVIMAIPPAAMRMIADRPRWDPLKELAIRTMHFEPLYKMGMRFKTRFWERVKAKSTRGGQSTTDLPIRWIVYPSNGIGTSGPGVLLIYAWMTDANTWLPLTPTERRSLALHCIAELYQGERDIDGSKIDVYDLLMGTSDAIWSTRTATGDAMFLPGQFEARFEIARRPEKNIFFAGEHLSYHHTWISGALWSALYTVGQVLGIQNVPQLAYGNPFKNLDQVPDDTIHAEPPSEQDGWIPPLILGSRDGDDAVPNIDFEFKPKDSLFGDSDRSRWGPVIGGPASQDGAEATFPLDLGAGISHPLGVEISDLAGPHALG</sequence>
<dbReference type="EMBL" id="MU277191">
    <property type="protein sequence ID" value="KAI0066866.1"/>
    <property type="molecule type" value="Genomic_DNA"/>
</dbReference>
<name>A0ACB8TEN0_9AGAM</name>
<keyword evidence="2" id="KW-1185">Reference proteome</keyword>
<proteinExistence type="predicted"/>